<dbReference type="EMBL" id="JXRA01000029">
    <property type="protein sequence ID" value="KIO77758.1"/>
    <property type="molecule type" value="Genomic_DNA"/>
</dbReference>
<proteinExistence type="inferred from homology"/>
<dbReference type="Pfam" id="PF23916">
    <property type="entry name" value="TIM-barrel_EndoS"/>
    <property type="match status" value="1"/>
</dbReference>
<dbReference type="EC" id="3.2.1.96" evidence="2"/>
<dbReference type="Proteomes" id="UP000032049">
    <property type="component" value="Unassembled WGS sequence"/>
</dbReference>
<protein>
    <recommendedName>
        <fullName evidence="2">mannosyl-glycoprotein endo-beta-N-acetylglucosaminidase</fullName>
        <ecNumber evidence="2">3.2.1.96</ecNumber>
    </recommendedName>
</protein>
<keyword evidence="4" id="KW-0378">Hydrolase</keyword>
<dbReference type="GO" id="GO:0005975">
    <property type="term" value="P:carbohydrate metabolic process"/>
    <property type="evidence" value="ECO:0007669"/>
    <property type="project" value="InterPro"/>
</dbReference>
<evidence type="ECO:0000256" key="3">
    <source>
        <dbReference type="ARBA" id="ARBA00022729"/>
    </source>
</evidence>
<dbReference type="PROSITE" id="PS51257">
    <property type="entry name" value="PROKAR_LIPOPROTEIN"/>
    <property type="match status" value="1"/>
</dbReference>
<keyword evidence="5" id="KW-0326">Glycosidase</keyword>
<evidence type="ECO:0000256" key="1">
    <source>
        <dbReference type="ARBA" id="ARBA00009336"/>
    </source>
</evidence>
<gene>
    <name evidence="8" type="ORF">TH53_07470</name>
</gene>
<dbReference type="RefSeq" id="WP_041880296.1">
    <property type="nucleotide sequence ID" value="NZ_CP157278.1"/>
</dbReference>
<evidence type="ECO:0000259" key="7">
    <source>
        <dbReference type="PROSITE" id="PS51910"/>
    </source>
</evidence>
<name>A0A0D0F7Y4_9SPHI</name>
<dbReference type="InterPro" id="IPR017853">
    <property type="entry name" value="GH"/>
</dbReference>
<dbReference type="SUPFAM" id="SSF51445">
    <property type="entry name" value="(Trans)glycosidases"/>
    <property type="match status" value="1"/>
</dbReference>
<dbReference type="InterPro" id="IPR057016">
    <property type="entry name" value="EndoS_F2-like_TIM-barrel"/>
</dbReference>
<comment type="similarity">
    <text evidence="1">Belongs to the glycosyl hydrolase 18 family.</text>
</comment>
<dbReference type="AlphaFoldDB" id="A0A0D0F7Y4"/>
<evidence type="ECO:0000256" key="2">
    <source>
        <dbReference type="ARBA" id="ARBA00012566"/>
    </source>
</evidence>
<comment type="caution">
    <text evidence="8">The sequence shown here is derived from an EMBL/GenBank/DDBJ whole genome shotgun (WGS) entry which is preliminary data.</text>
</comment>
<dbReference type="PROSITE" id="PS51910">
    <property type="entry name" value="GH18_2"/>
    <property type="match status" value="1"/>
</dbReference>
<organism evidence="8 9">
    <name type="scientific">Pedobacter lusitanus</name>
    <dbReference type="NCBI Taxonomy" id="1503925"/>
    <lineage>
        <taxon>Bacteria</taxon>
        <taxon>Pseudomonadati</taxon>
        <taxon>Bacteroidota</taxon>
        <taxon>Sphingobacteriia</taxon>
        <taxon>Sphingobacteriales</taxon>
        <taxon>Sphingobacteriaceae</taxon>
        <taxon>Pedobacter</taxon>
    </lineage>
</organism>
<comment type="catalytic activity">
    <reaction evidence="6">
        <text>an N(4)-(oligosaccharide-(1-&gt;3)-[oligosaccharide-(1-&gt;6)]-beta-D-Man-(1-&gt;4)-beta-D-GlcNAc-(1-&gt;4)-alpha-D-GlcNAc)-L-asparaginyl-[protein] + H2O = an oligosaccharide-(1-&gt;3)-[oligosaccharide-(1-&gt;6)]-beta-D-Man-(1-&gt;4)-D-GlcNAc + N(4)-(N-acetyl-beta-D-glucosaminyl)-L-asparaginyl-[protein]</text>
        <dbReference type="Rhea" id="RHEA:73067"/>
        <dbReference type="Rhea" id="RHEA-COMP:12603"/>
        <dbReference type="Rhea" id="RHEA-COMP:18176"/>
        <dbReference type="ChEBI" id="CHEBI:15377"/>
        <dbReference type="ChEBI" id="CHEBI:132248"/>
        <dbReference type="ChEBI" id="CHEBI:192714"/>
        <dbReference type="ChEBI" id="CHEBI:192715"/>
        <dbReference type="EC" id="3.2.1.96"/>
    </reaction>
</comment>
<accession>A0A0D0F7Y4</accession>
<reference evidence="8 9" key="1">
    <citation type="submission" date="2015-01" db="EMBL/GenBank/DDBJ databases">
        <title>Draft genome sequence of Pedobacter sp. NL19 isolated from sludge of an effluent treatment pond in an abandoned uranium mine.</title>
        <authorList>
            <person name="Santos T."/>
            <person name="Caetano T."/>
            <person name="Covas C."/>
            <person name="Cruz A."/>
            <person name="Mendo S."/>
        </authorList>
    </citation>
    <scope>NUCLEOTIDE SEQUENCE [LARGE SCALE GENOMIC DNA]</scope>
    <source>
        <strain evidence="8 9">NL19</strain>
    </source>
</reference>
<evidence type="ECO:0000313" key="8">
    <source>
        <dbReference type="EMBL" id="KIO77758.1"/>
    </source>
</evidence>
<dbReference type="InterPro" id="IPR001223">
    <property type="entry name" value="Glyco_hydro18_cat"/>
</dbReference>
<evidence type="ECO:0000256" key="5">
    <source>
        <dbReference type="ARBA" id="ARBA00023295"/>
    </source>
</evidence>
<sequence length="306" mass="33767">MKKQLFFILSLMAVFYSCKKESLPAGQNAPDGSMSVMSANQAVSGPYKVAYYAFDNGGPRLIDFAREANVVVLFEAHEWRFVDSAKYTGHDFIFDNKNYKTYGSIMADVRILQRRGVKVLMNEDDNSGWSSNTPFTDYSGKKFNNTEFISMAKSYILDSLKLDGIALDIEHGAKNNAQYKALLTGLGQYFGPLSKNPNTLYIAAIYSGAPEGGAIGKDLNVAKYVNFVEDMGYFQDNTSRFNQWANVIGAGKTMIGVSAESNFKNLTKDVAAAKWQPVNGKKAGIMVYAANLDSTYTNTVFRALAQ</sequence>
<evidence type="ECO:0000256" key="4">
    <source>
        <dbReference type="ARBA" id="ARBA00022801"/>
    </source>
</evidence>
<dbReference type="OrthoDB" id="7183084at2"/>
<evidence type="ECO:0000313" key="9">
    <source>
        <dbReference type="Proteomes" id="UP000032049"/>
    </source>
</evidence>
<keyword evidence="3" id="KW-0732">Signal</keyword>
<dbReference type="Gene3D" id="3.20.20.80">
    <property type="entry name" value="Glycosidases"/>
    <property type="match status" value="1"/>
</dbReference>
<feature type="domain" description="GH18" evidence="7">
    <location>
        <begin position="47"/>
        <end position="306"/>
    </location>
</feature>
<keyword evidence="9" id="KW-1185">Reference proteome</keyword>
<evidence type="ECO:0000256" key="6">
    <source>
        <dbReference type="ARBA" id="ARBA00034414"/>
    </source>
</evidence>
<dbReference type="GO" id="GO:0033925">
    <property type="term" value="F:mannosyl-glycoprotein endo-beta-N-acetylglucosaminidase activity"/>
    <property type="evidence" value="ECO:0007669"/>
    <property type="project" value="UniProtKB-EC"/>
</dbReference>